<reference evidence="2 3" key="1">
    <citation type="submission" date="2015-01" db="EMBL/GenBank/DDBJ databases">
        <title>Enhanced salinomycin production by adjusting the supply of polyketide extender units in Streptomyce albus DSM 41398.</title>
        <authorList>
            <person name="Lu C."/>
        </authorList>
    </citation>
    <scope>NUCLEOTIDE SEQUENCE [LARGE SCALE GENOMIC DNA]</scope>
    <source>
        <strain evidence="3">ATCC 21838 / DSM 41398 / FERM P-419 / JCM 4703 / NBRC 107858</strain>
    </source>
</reference>
<gene>
    <name evidence="2" type="ORF">SLNWT_3277</name>
</gene>
<sequence>MNHKPWTMNGSGPGSLAIGARRTPRRAVRRDLDRAGRAARRRRTRRPHTEDQEAPPLSADSVRTVVNGGAHRVR</sequence>
<name>A0A0B5EME7_STRA4</name>
<organism evidence="2 3">
    <name type="scientific">Streptomyces albus (strain ATCC 21838 / DSM 41398 / FERM P-419 / JCM 4703 / NBRC 107858)</name>
    <dbReference type="NCBI Taxonomy" id="1081613"/>
    <lineage>
        <taxon>Bacteria</taxon>
        <taxon>Bacillati</taxon>
        <taxon>Actinomycetota</taxon>
        <taxon>Actinomycetes</taxon>
        <taxon>Kitasatosporales</taxon>
        <taxon>Streptomycetaceae</taxon>
        <taxon>Streptomyces</taxon>
    </lineage>
</organism>
<dbReference type="KEGG" id="sals:SLNWT_3277"/>
<feature type="compositionally biased region" description="Basic residues" evidence="1">
    <location>
        <begin position="37"/>
        <end position="46"/>
    </location>
</feature>
<feature type="region of interest" description="Disordered" evidence="1">
    <location>
        <begin position="1"/>
        <end position="74"/>
    </location>
</feature>
<accession>A0A0B5EME7</accession>
<dbReference type="Proteomes" id="UP000031523">
    <property type="component" value="Chromosome"/>
</dbReference>
<proteinExistence type="predicted"/>
<dbReference type="EMBL" id="CP010519">
    <property type="protein sequence ID" value="AJE83653.1"/>
    <property type="molecule type" value="Genomic_DNA"/>
</dbReference>
<dbReference type="AlphaFoldDB" id="A0A0B5EME7"/>
<evidence type="ECO:0000313" key="3">
    <source>
        <dbReference type="Proteomes" id="UP000031523"/>
    </source>
</evidence>
<evidence type="ECO:0000313" key="2">
    <source>
        <dbReference type="EMBL" id="AJE83653.1"/>
    </source>
</evidence>
<protein>
    <submittedName>
        <fullName evidence="2">Uncharacterized protein</fullName>
    </submittedName>
</protein>
<keyword evidence="3" id="KW-1185">Reference proteome</keyword>
<evidence type="ECO:0000256" key="1">
    <source>
        <dbReference type="SAM" id="MobiDB-lite"/>
    </source>
</evidence>